<dbReference type="AlphaFoldDB" id="K5VVK3"/>
<proteinExistence type="predicted"/>
<dbReference type="HOGENOM" id="CLU_2671856_0_0_1"/>
<evidence type="ECO:0000313" key="2">
    <source>
        <dbReference type="Proteomes" id="UP000008370"/>
    </source>
</evidence>
<protein>
    <submittedName>
        <fullName evidence="1">Uncharacterized protein</fullName>
    </submittedName>
</protein>
<dbReference type="Proteomes" id="UP000008370">
    <property type="component" value="Unassembled WGS sequence"/>
</dbReference>
<dbReference type="InParanoid" id="K5VVK3"/>
<feature type="non-terminal residue" evidence="1">
    <location>
        <position position="77"/>
    </location>
</feature>
<reference evidence="1 2" key="1">
    <citation type="journal article" date="2012" name="BMC Genomics">
        <title>Comparative genomics of the white-rot fungi, Phanerochaete carnosa and P. chrysosporium, to elucidate the genetic basis of the distinct wood types they colonize.</title>
        <authorList>
            <person name="Suzuki H."/>
            <person name="MacDonald J."/>
            <person name="Syed K."/>
            <person name="Salamov A."/>
            <person name="Hori C."/>
            <person name="Aerts A."/>
            <person name="Henrissat B."/>
            <person name="Wiebenga A."/>
            <person name="vanKuyk P.A."/>
            <person name="Barry K."/>
            <person name="Lindquist E."/>
            <person name="LaButti K."/>
            <person name="Lapidus A."/>
            <person name="Lucas S."/>
            <person name="Coutinho P."/>
            <person name="Gong Y."/>
            <person name="Samejima M."/>
            <person name="Mahadevan R."/>
            <person name="Abou-Zaid M."/>
            <person name="de Vries R.P."/>
            <person name="Igarashi K."/>
            <person name="Yadav J.S."/>
            <person name="Grigoriev I.V."/>
            <person name="Master E.R."/>
        </authorList>
    </citation>
    <scope>NUCLEOTIDE SEQUENCE [LARGE SCALE GENOMIC DNA]</scope>
    <source>
        <strain evidence="1 2">HHB-10118-sp</strain>
    </source>
</reference>
<dbReference type="GeneID" id="18918787"/>
<dbReference type="KEGG" id="pco:PHACADRAFT_264326"/>
<accession>K5VVK3</accession>
<keyword evidence="2" id="KW-1185">Reference proteome</keyword>
<gene>
    <name evidence="1" type="ORF">PHACADRAFT_264326</name>
</gene>
<dbReference type="EMBL" id="JH930478">
    <property type="protein sequence ID" value="EKM50805.1"/>
    <property type="molecule type" value="Genomic_DNA"/>
</dbReference>
<sequence>MLGDAACLQSLALEHVSWRVSGSCVVRPGLAFRHLRHLDVVACTDNLALSAAVLSAAVATGGGGNGGTLCFGGSHER</sequence>
<organism evidence="1 2">
    <name type="scientific">Phanerochaete carnosa (strain HHB-10118-sp)</name>
    <name type="common">White-rot fungus</name>
    <name type="synonym">Peniophora carnosa</name>
    <dbReference type="NCBI Taxonomy" id="650164"/>
    <lineage>
        <taxon>Eukaryota</taxon>
        <taxon>Fungi</taxon>
        <taxon>Dikarya</taxon>
        <taxon>Basidiomycota</taxon>
        <taxon>Agaricomycotina</taxon>
        <taxon>Agaricomycetes</taxon>
        <taxon>Polyporales</taxon>
        <taxon>Phanerochaetaceae</taxon>
        <taxon>Phanerochaete</taxon>
    </lineage>
</organism>
<dbReference type="RefSeq" id="XP_007401065.1">
    <property type="nucleotide sequence ID" value="XM_007401003.1"/>
</dbReference>
<evidence type="ECO:0000313" key="1">
    <source>
        <dbReference type="EMBL" id="EKM50805.1"/>
    </source>
</evidence>
<name>K5VVK3_PHACS</name>